<dbReference type="Proteomes" id="UP000229081">
    <property type="component" value="Chromosome"/>
</dbReference>
<dbReference type="EMBL" id="CP024923">
    <property type="protein sequence ID" value="ATY31985.1"/>
    <property type="molecule type" value="Genomic_DNA"/>
</dbReference>
<feature type="signal peptide" evidence="1">
    <location>
        <begin position="1"/>
        <end position="19"/>
    </location>
</feature>
<feature type="chain" id="PRO_5014700787" evidence="1">
    <location>
        <begin position="20"/>
        <end position="105"/>
    </location>
</feature>
<reference evidence="2 3" key="1">
    <citation type="submission" date="2017-11" db="EMBL/GenBank/DDBJ databases">
        <title>Complete genome sequence of Sphingomonas sp. Strain Cra20, a psychrotolerant potential plant growth promoting rhizobacteria.</title>
        <authorList>
            <person name="Luo Y."/>
        </authorList>
    </citation>
    <scope>NUCLEOTIDE SEQUENCE [LARGE SCALE GENOMIC DNA]</scope>
    <source>
        <strain evidence="2 3">Cra20</strain>
    </source>
</reference>
<evidence type="ECO:0000256" key="1">
    <source>
        <dbReference type="SAM" id="SignalP"/>
    </source>
</evidence>
<sequence>MFRFILALVLAIAPSSAFAAWHVATSQHFTVYAAGSQSAARDAAIRLEKFHVALRYLSGATAPSTPIRVTVFLVADMDAVQEVRPFGGEASPASTIPPCAVRTRS</sequence>
<accession>A0A2K8MDL7</accession>
<organism evidence="2 3">
    <name type="scientific">Sphingomonas psychrotolerans</name>
    <dbReference type="NCBI Taxonomy" id="1327635"/>
    <lineage>
        <taxon>Bacteria</taxon>
        <taxon>Pseudomonadati</taxon>
        <taxon>Pseudomonadota</taxon>
        <taxon>Alphaproteobacteria</taxon>
        <taxon>Sphingomonadales</taxon>
        <taxon>Sphingomonadaceae</taxon>
        <taxon>Sphingomonas</taxon>
    </lineage>
</organism>
<keyword evidence="1" id="KW-0732">Signal</keyword>
<name>A0A2K8MDL7_9SPHN</name>
<keyword evidence="3" id="KW-1185">Reference proteome</keyword>
<protein>
    <submittedName>
        <fullName evidence="2">Uncharacterized protein</fullName>
    </submittedName>
</protein>
<gene>
    <name evidence="2" type="ORF">CVN68_08360</name>
</gene>
<evidence type="ECO:0000313" key="2">
    <source>
        <dbReference type="EMBL" id="ATY31985.1"/>
    </source>
</evidence>
<dbReference type="KEGG" id="sphc:CVN68_08360"/>
<dbReference type="RefSeq" id="WP_100281794.1">
    <property type="nucleotide sequence ID" value="NZ_CP024923.1"/>
</dbReference>
<evidence type="ECO:0000313" key="3">
    <source>
        <dbReference type="Proteomes" id="UP000229081"/>
    </source>
</evidence>
<proteinExistence type="predicted"/>
<dbReference type="AlphaFoldDB" id="A0A2K8MDL7"/>